<dbReference type="PaxDb" id="3827-XP_004491124.1"/>
<dbReference type="PANTHER" id="PTHR31621:SF1">
    <property type="entry name" value="PROTEIN DMP5"/>
    <property type="match status" value="1"/>
</dbReference>
<evidence type="ECO:0000256" key="7">
    <source>
        <dbReference type="SAM" id="Phobius"/>
    </source>
</evidence>
<feature type="region of interest" description="Disordered" evidence="6">
    <location>
        <begin position="1"/>
        <end position="38"/>
    </location>
</feature>
<dbReference type="GeneID" id="101495511"/>
<dbReference type="GO" id="GO:0010256">
    <property type="term" value="P:endomembrane system organization"/>
    <property type="evidence" value="ECO:0007669"/>
    <property type="project" value="TreeGrafter"/>
</dbReference>
<dbReference type="KEGG" id="cam:101495511"/>
<evidence type="ECO:0000256" key="4">
    <source>
        <dbReference type="ARBA" id="ARBA00022989"/>
    </source>
</evidence>
<dbReference type="AlphaFoldDB" id="A0A1S2XLF9"/>
<feature type="compositionally biased region" description="Basic and acidic residues" evidence="6">
    <location>
        <begin position="14"/>
        <end position="31"/>
    </location>
</feature>
<keyword evidence="5 7" id="KW-0472">Membrane</keyword>
<proteinExistence type="inferred from homology"/>
<dbReference type="STRING" id="3827.A0A1S2XLF9"/>
<evidence type="ECO:0000313" key="9">
    <source>
        <dbReference type="RefSeq" id="XP_004491124.1"/>
    </source>
</evidence>
<accession>A0A1S2XLF9</accession>
<evidence type="ECO:0000256" key="2">
    <source>
        <dbReference type="ARBA" id="ARBA00008707"/>
    </source>
</evidence>
<comment type="similarity">
    <text evidence="2">Belongs to the plant DMP1 protein family.</text>
</comment>
<dbReference type="PANTHER" id="PTHR31621">
    <property type="entry name" value="PROTEIN DMP3"/>
    <property type="match status" value="1"/>
</dbReference>
<evidence type="ECO:0000256" key="3">
    <source>
        <dbReference type="ARBA" id="ARBA00022692"/>
    </source>
</evidence>
<dbReference type="GO" id="GO:0005737">
    <property type="term" value="C:cytoplasm"/>
    <property type="evidence" value="ECO:0007669"/>
    <property type="project" value="UniProtKB-ARBA"/>
</dbReference>
<keyword evidence="3 7" id="KW-0812">Transmembrane</keyword>
<name>A0A1S2XLF9_CICAR</name>
<dbReference type="RefSeq" id="XP_004491124.1">
    <property type="nucleotide sequence ID" value="XM_004491067.3"/>
</dbReference>
<evidence type="ECO:0000313" key="8">
    <source>
        <dbReference type="Proteomes" id="UP000087171"/>
    </source>
</evidence>
<feature type="transmembrane region" description="Helical" evidence="7">
    <location>
        <begin position="80"/>
        <end position="98"/>
    </location>
</feature>
<reference evidence="9" key="2">
    <citation type="submission" date="2025-08" db="UniProtKB">
        <authorList>
            <consortium name="RefSeq"/>
        </authorList>
    </citation>
    <scope>IDENTIFICATION</scope>
    <source>
        <tissue evidence="9">Etiolated seedlings</tissue>
    </source>
</reference>
<evidence type="ECO:0000256" key="5">
    <source>
        <dbReference type="ARBA" id="ARBA00023136"/>
    </source>
</evidence>
<evidence type="ECO:0000256" key="1">
    <source>
        <dbReference type="ARBA" id="ARBA00004141"/>
    </source>
</evidence>
<feature type="transmembrane region" description="Helical" evidence="7">
    <location>
        <begin position="139"/>
        <end position="157"/>
    </location>
</feature>
<feature type="transmembrane region" description="Helical" evidence="7">
    <location>
        <begin position="177"/>
        <end position="196"/>
    </location>
</feature>
<sequence length="213" mass="23433">MSIRQRRSTNQSKETQDNIHDNSVEAEEKKNPSSASTLSGRLLTGTANLANLLPTGTLLAFQILTPVFTNNGACDSVTRLLTLLLLILLSLSCFLASFTDTVKASDGRVYHGIATLKGFWLFDYSEGTLPELSKYKLRLIDFVHALLSVLVFFAVALRDNNVLMCYYPQPRHETKEVLDIVPVGVGFLCSLLFLVFPTTRHGVGYPLAPAAPN</sequence>
<dbReference type="OrthoDB" id="525686at2759"/>
<reference evidence="8" key="1">
    <citation type="journal article" date="2013" name="Nat. Biotechnol.">
        <title>Draft genome sequence of chickpea (Cicer arietinum) provides a resource for trait improvement.</title>
        <authorList>
            <person name="Varshney R.K."/>
            <person name="Song C."/>
            <person name="Saxena R.K."/>
            <person name="Azam S."/>
            <person name="Yu S."/>
            <person name="Sharpe A.G."/>
            <person name="Cannon S."/>
            <person name="Baek J."/>
            <person name="Rosen B.D."/>
            <person name="Tar'an B."/>
            <person name="Millan T."/>
            <person name="Zhang X."/>
            <person name="Ramsay L.D."/>
            <person name="Iwata A."/>
            <person name="Wang Y."/>
            <person name="Nelson W."/>
            <person name="Farmer A.D."/>
            <person name="Gaur P.M."/>
            <person name="Soderlund C."/>
            <person name="Penmetsa R.V."/>
            <person name="Xu C."/>
            <person name="Bharti A.K."/>
            <person name="He W."/>
            <person name="Winter P."/>
            <person name="Zhao S."/>
            <person name="Hane J.K."/>
            <person name="Carrasquilla-Garcia N."/>
            <person name="Condie J.A."/>
            <person name="Upadhyaya H.D."/>
            <person name="Luo M.C."/>
            <person name="Thudi M."/>
            <person name="Gowda C.L."/>
            <person name="Singh N.P."/>
            <person name="Lichtenzveig J."/>
            <person name="Gali K.K."/>
            <person name="Rubio J."/>
            <person name="Nadarajan N."/>
            <person name="Dolezel J."/>
            <person name="Bansal K.C."/>
            <person name="Xu X."/>
            <person name="Edwards D."/>
            <person name="Zhang G."/>
            <person name="Kahl G."/>
            <person name="Gil J."/>
            <person name="Singh K.B."/>
            <person name="Datta S.K."/>
            <person name="Jackson S.A."/>
            <person name="Wang J."/>
            <person name="Cook D.R."/>
        </authorList>
    </citation>
    <scope>NUCLEOTIDE SEQUENCE [LARGE SCALE GENOMIC DNA]</scope>
    <source>
        <strain evidence="8">cv. CDC Frontier</strain>
    </source>
</reference>
<evidence type="ECO:0000256" key="6">
    <source>
        <dbReference type="SAM" id="MobiDB-lite"/>
    </source>
</evidence>
<organism evidence="8 9">
    <name type="scientific">Cicer arietinum</name>
    <name type="common">Chickpea</name>
    <name type="synonym">Garbanzo</name>
    <dbReference type="NCBI Taxonomy" id="3827"/>
    <lineage>
        <taxon>Eukaryota</taxon>
        <taxon>Viridiplantae</taxon>
        <taxon>Streptophyta</taxon>
        <taxon>Embryophyta</taxon>
        <taxon>Tracheophyta</taxon>
        <taxon>Spermatophyta</taxon>
        <taxon>Magnoliopsida</taxon>
        <taxon>eudicotyledons</taxon>
        <taxon>Gunneridae</taxon>
        <taxon>Pentapetalae</taxon>
        <taxon>rosids</taxon>
        <taxon>fabids</taxon>
        <taxon>Fabales</taxon>
        <taxon>Fabaceae</taxon>
        <taxon>Papilionoideae</taxon>
        <taxon>50 kb inversion clade</taxon>
        <taxon>NPAAA clade</taxon>
        <taxon>Hologalegina</taxon>
        <taxon>IRL clade</taxon>
        <taxon>Cicereae</taxon>
        <taxon>Cicer</taxon>
    </lineage>
</organism>
<keyword evidence="4 7" id="KW-1133">Transmembrane helix</keyword>
<comment type="subcellular location">
    <subcellularLocation>
        <location evidence="1">Membrane</location>
        <topology evidence="1">Multi-pass membrane protein</topology>
    </subcellularLocation>
</comment>
<dbReference type="eggNOG" id="ENOG502RYBP">
    <property type="taxonomic scope" value="Eukaryota"/>
</dbReference>
<dbReference type="InterPro" id="IPR007770">
    <property type="entry name" value="DMP"/>
</dbReference>
<gene>
    <name evidence="9" type="primary">LOC101495511</name>
</gene>
<keyword evidence="8" id="KW-1185">Reference proteome</keyword>
<dbReference type="Proteomes" id="UP000087171">
    <property type="component" value="Chromosome Ca2"/>
</dbReference>
<dbReference type="GO" id="GO:0016020">
    <property type="term" value="C:membrane"/>
    <property type="evidence" value="ECO:0007669"/>
    <property type="project" value="UniProtKB-SubCell"/>
</dbReference>
<dbReference type="Pfam" id="PF05078">
    <property type="entry name" value="DUF679"/>
    <property type="match status" value="1"/>
</dbReference>
<protein>
    <submittedName>
        <fullName evidence="9">Protein DMP3-like</fullName>
    </submittedName>
</protein>